<keyword evidence="6" id="KW-1185">Reference proteome</keyword>
<dbReference type="GO" id="GO:0003723">
    <property type="term" value="F:RNA binding"/>
    <property type="evidence" value="ECO:0007669"/>
    <property type="project" value="InterPro"/>
</dbReference>
<sequence>MNYIQSSQNSTIKDIKSLHLKKNRDAHGLYFVEGIRFVSDAIDNGQSIAKIIISEKLEGLNGGSELIEKVKGACSDISLVPEKIFREVSDTQTPQGILAVIKKNKYSFDKVITEGSSVVILDCLQDPGNAGTIIRTADAAGISAVLMSKGCVDLYSPKVLRSTMGSVFHIPIFEGLNITEIIRVLKQNDYKVIASHLSGKNNYFQEDLTGRSAIIVGNEANGISDETAYMADSLVKIPMPGKAESLNASVAASVMIYEIVRQKSHIQFL</sequence>
<comment type="similarity">
    <text evidence="1">Belongs to the class IV-like SAM-binding methyltransferase superfamily. RNA methyltransferase TrmH family.</text>
</comment>
<dbReference type="CDD" id="cd18095">
    <property type="entry name" value="SpoU-like_rRNA-MTase"/>
    <property type="match status" value="1"/>
</dbReference>
<evidence type="ECO:0000256" key="2">
    <source>
        <dbReference type="ARBA" id="ARBA00022603"/>
    </source>
</evidence>
<organism evidence="5 6">
    <name type="scientific">Ruminiclostridium cellulolyticum (strain ATCC 35319 / DSM 5812 / JCM 6584 / H10)</name>
    <name type="common">Clostridium cellulolyticum</name>
    <dbReference type="NCBI Taxonomy" id="394503"/>
    <lineage>
        <taxon>Bacteria</taxon>
        <taxon>Bacillati</taxon>
        <taxon>Bacillota</taxon>
        <taxon>Clostridia</taxon>
        <taxon>Eubacteriales</taxon>
        <taxon>Oscillospiraceae</taxon>
        <taxon>Ruminiclostridium</taxon>
    </lineage>
</organism>
<dbReference type="InterPro" id="IPR013123">
    <property type="entry name" value="SpoU_subst-bd"/>
</dbReference>
<keyword evidence="3 5" id="KW-0808">Transferase</keyword>
<name>B8I1W5_RUMCH</name>
<dbReference type="GO" id="GO:0006396">
    <property type="term" value="P:RNA processing"/>
    <property type="evidence" value="ECO:0007669"/>
    <property type="project" value="InterPro"/>
</dbReference>
<dbReference type="InterPro" id="IPR051259">
    <property type="entry name" value="rRNA_Methyltransferase"/>
</dbReference>
<keyword evidence="2 5" id="KW-0489">Methyltransferase</keyword>
<dbReference type="STRING" id="394503.Ccel_1437"/>
<dbReference type="InterPro" id="IPR029028">
    <property type="entry name" value="Alpha/beta_knot_MTases"/>
</dbReference>
<dbReference type="GO" id="GO:0032259">
    <property type="term" value="P:methylation"/>
    <property type="evidence" value="ECO:0007669"/>
    <property type="project" value="UniProtKB-KW"/>
</dbReference>
<evidence type="ECO:0000313" key="5">
    <source>
        <dbReference type="EMBL" id="ACL75791.1"/>
    </source>
</evidence>
<dbReference type="SUPFAM" id="SSF75217">
    <property type="entry name" value="alpha/beta knot"/>
    <property type="match status" value="1"/>
</dbReference>
<dbReference type="Pfam" id="PF00588">
    <property type="entry name" value="SpoU_methylase"/>
    <property type="match status" value="1"/>
</dbReference>
<dbReference type="SUPFAM" id="SSF55315">
    <property type="entry name" value="L30e-like"/>
    <property type="match status" value="1"/>
</dbReference>
<dbReference type="KEGG" id="cce:Ccel_1437"/>
<dbReference type="PANTHER" id="PTHR43191">
    <property type="entry name" value="RRNA METHYLTRANSFERASE 3"/>
    <property type="match status" value="1"/>
</dbReference>
<dbReference type="Proteomes" id="UP000001349">
    <property type="component" value="Chromosome"/>
</dbReference>
<dbReference type="GO" id="GO:0005737">
    <property type="term" value="C:cytoplasm"/>
    <property type="evidence" value="ECO:0007669"/>
    <property type="project" value="UniProtKB-ARBA"/>
</dbReference>
<protein>
    <submittedName>
        <fullName evidence="5">RNA methyltransferase, TrmH family, group 3</fullName>
    </submittedName>
</protein>
<dbReference type="Pfam" id="PF22435">
    <property type="entry name" value="MRM3-like_sub_bind"/>
    <property type="match status" value="1"/>
</dbReference>
<dbReference type="PANTHER" id="PTHR43191:SF2">
    <property type="entry name" value="RRNA METHYLTRANSFERASE 3, MITOCHONDRIAL"/>
    <property type="match status" value="1"/>
</dbReference>
<feature type="domain" description="RNA 2-O ribose methyltransferase substrate binding" evidence="4">
    <location>
        <begin position="31"/>
        <end position="107"/>
    </location>
</feature>
<dbReference type="InterPro" id="IPR029064">
    <property type="entry name" value="Ribosomal_eL30-like_sf"/>
</dbReference>
<dbReference type="HOGENOM" id="CLU_021322_3_2_9"/>
<accession>B8I1W5</accession>
<evidence type="ECO:0000256" key="3">
    <source>
        <dbReference type="ARBA" id="ARBA00022679"/>
    </source>
</evidence>
<dbReference type="EMBL" id="CP001348">
    <property type="protein sequence ID" value="ACL75791.1"/>
    <property type="molecule type" value="Genomic_DNA"/>
</dbReference>
<dbReference type="InterPro" id="IPR001537">
    <property type="entry name" value="SpoU_MeTrfase"/>
</dbReference>
<reference evidence="5 6" key="1">
    <citation type="submission" date="2009-01" db="EMBL/GenBank/DDBJ databases">
        <title>Complete sequence of Clostridium cellulolyticum H10.</title>
        <authorList>
            <consortium name="US DOE Joint Genome Institute"/>
            <person name="Lucas S."/>
            <person name="Copeland A."/>
            <person name="Lapidus A."/>
            <person name="Glavina del Rio T."/>
            <person name="Dalin E."/>
            <person name="Tice H."/>
            <person name="Bruce D."/>
            <person name="Goodwin L."/>
            <person name="Pitluck S."/>
            <person name="Chertkov O."/>
            <person name="Saunders E."/>
            <person name="Brettin T."/>
            <person name="Detter J.C."/>
            <person name="Han C."/>
            <person name="Larimer F."/>
            <person name="Land M."/>
            <person name="Hauser L."/>
            <person name="Kyrpides N."/>
            <person name="Ivanova N."/>
            <person name="Zhou J."/>
            <person name="Richardson P."/>
        </authorList>
    </citation>
    <scope>NUCLEOTIDE SEQUENCE [LARGE SCALE GENOMIC DNA]</scope>
    <source>
        <strain evidence="6">ATCC 35319 / DSM 5812 / JCM 6584 / H10</strain>
    </source>
</reference>
<dbReference type="Gene3D" id="3.30.1330.30">
    <property type="match status" value="1"/>
</dbReference>
<dbReference type="Gene3D" id="3.40.1280.10">
    <property type="match status" value="1"/>
</dbReference>
<evidence type="ECO:0000259" key="4">
    <source>
        <dbReference type="SMART" id="SM00967"/>
    </source>
</evidence>
<dbReference type="OrthoDB" id="9794400at2"/>
<evidence type="ECO:0000313" key="6">
    <source>
        <dbReference type="Proteomes" id="UP000001349"/>
    </source>
</evidence>
<evidence type="ECO:0000256" key="1">
    <source>
        <dbReference type="ARBA" id="ARBA00007228"/>
    </source>
</evidence>
<dbReference type="GO" id="GO:0008173">
    <property type="term" value="F:RNA methyltransferase activity"/>
    <property type="evidence" value="ECO:0007669"/>
    <property type="project" value="InterPro"/>
</dbReference>
<dbReference type="SMART" id="SM00967">
    <property type="entry name" value="SpoU_sub_bind"/>
    <property type="match status" value="1"/>
</dbReference>
<dbReference type="RefSeq" id="WP_015924935.1">
    <property type="nucleotide sequence ID" value="NC_011898.1"/>
</dbReference>
<gene>
    <name evidence="5" type="ordered locus">Ccel_1437</name>
</gene>
<proteinExistence type="inferred from homology"/>
<dbReference type="eggNOG" id="COG0566">
    <property type="taxonomic scope" value="Bacteria"/>
</dbReference>
<dbReference type="InterPro" id="IPR053888">
    <property type="entry name" value="MRM3-like_sub_bind"/>
</dbReference>
<dbReference type="InterPro" id="IPR029026">
    <property type="entry name" value="tRNA_m1G_MTases_N"/>
</dbReference>
<dbReference type="AlphaFoldDB" id="B8I1W5"/>